<dbReference type="GO" id="GO:0008173">
    <property type="term" value="F:RNA methyltransferase activity"/>
    <property type="evidence" value="ECO:0007669"/>
    <property type="project" value="InterPro"/>
</dbReference>
<dbReference type="SUPFAM" id="SSF75217">
    <property type="entry name" value="alpha/beta knot"/>
    <property type="match status" value="1"/>
</dbReference>
<dbReference type="Pfam" id="PF00588">
    <property type="entry name" value="SpoU_methylase"/>
    <property type="match status" value="1"/>
</dbReference>
<dbReference type="PANTHER" id="PTHR43191">
    <property type="entry name" value="RRNA METHYLTRANSFERASE 3"/>
    <property type="match status" value="1"/>
</dbReference>
<keyword evidence="6" id="KW-1185">Reference proteome</keyword>
<keyword evidence="2 5" id="KW-0489">Methyltransferase</keyword>
<dbReference type="InterPro" id="IPR029026">
    <property type="entry name" value="tRNA_m1G_MTases_N"/>
</dbReference>
<comment type="caution">
    <text evidence="5">The sequence shown here is derived from an EMBL/GenBank/DDBJ whole genome shotgun (WGS) entry which is preliminary data.</text>
</comment>
<organism evidence="5 6">
    <name type="scientific">Planococcus salinus</name>
    <dbReference type="NCBI Taxonomy" id="1848460"/>
    <lineage>
        <taxon>Bacteria</taxon>
        <taxon>Bacillati</taxon>
        <taxon>Bacillota</taxon>
        <taxon>Bacilli</taxon>
        <taxon>Bacillales</taxon>
        <taxon>Caryophanaceae</taxon>
        <taxon>Planococcus</taxon>
    </lineage>
</organism>
<dbReference type="PANTHER" id="PTHR43191:SF2">
    <property type="entry name" value="RRNA METHYLTRANSFERASE 3, MITOCHONDRIAL"/>
    <property type="match status" value="1"/>
</dbReference>
<dbReference type="InterPro" id="IPR001537">
    <property type="entry name" value="SpoU_MeTrfase"/>
</dbReference>
<dbReference type="CDD" id="cd18095">
    <property type="entry name" value="SpoU-like_rRNA-MTase"/>
    <property type="match status" value="1"/>
</dbReference>
<dbReference type="SMART" id="SM00967">
    <property type="entry name" value="SpoU_sub_bind"/>
    <property type="match status" value="1"/>
</dbReference>
<reference evidence="5 6" key="1">
    <citation type="journal article" date="2018" name="Int. J. Syst. Evol. Microbiol.">
        <title>Planococcus salinus sp. nov., a moderately halophilic bacterium isolated from a saline-alkali soil.</title>
        <authorList>
            <person name="Gan L."/>
        </authorList>
    </citation>
    <scope>NUCLEOTIDE SEQUENCE [LARGE SCALE GENOMIC DNA]</scope>
    <source>
        <strain evidence="5 6">LCB217</strain>
    </source>
</reference>
<dbReference type="EMBL" id="RIAX01000001">
    <property type="protein sequence ID" value="RNF40882.1"/>
    <property type="molecule type" value="Genomic_DNA"/>
</dbReference>
<evidence type="ECO:0000256" key="3">
    <source>
        <dbReference type="ARBA" id="ARBA00022679"/>
    </source>
</evidence>
<dbReference type="GO" id="GO:0003723">
    <property type="term" value="F:RNA binding"/>
    <property type="evidence" value="ECO:0007669"/>
    <property type="project" value="InterPro"/>
</dbReference>
<dbReference type="OrthoDB" id="9794400at2"/>
<feature type="domain" description="RNA 2-O ribose methyltransferase substrate binding" evidence="4">
    <location>
        <begin position="32"/>
        <end position="101"/>
    </location>
</feature>
<dbReference type="AlphaFoldDB" id="A0A3M8PB79"/>
<dbReference type="Proteomes" id="UP000275473">
    <property type="component" value="Unassembled WGS sequence"/>
</dbReference>
<dbReference type="Pfam" id="PF22435">
    <property type="entry name" value="MRM3-like_sub_bind"/>
    <property type="match status" value="1"/>
</dbReference>
<dbReference type="GO" id="GO:0005737">
    <property type="term" value="C:cytoplasm"/>
    <property type="evidence" value="ECO:0007669"/>
    <property type="project" value="UniProtKB-ARBA"/>
</dbReference>
<dbReference type="InterPro" id="IPR051259">
    <property type="entry name" value="rRNA_Methyltransferase"/>
</dbReference>
<dbReference type="InterPro" id="IPR053888">
    <property type="entry name" value="MRM3-like_sub_bind"/>
</dbReference>
<evidence type="ECO:0000313" key="6">
    <source>
        <dbReference type="Proteomes" id="UP000275473"/>
    </source>
</evidence>
<protein>
    <submittedName>
        <fullName evidence="5">RNA methyltransferase</fullName>
    </submittedName>
</protein>
<dbReference type="InterPro" id="IPR029064">
    <property type="entry name" value="Ribosomal_eL30-like_sf"/>
</dbReference>
<comment type="similarity">
    <text evidence="1">Belongs to the class IV-like SAM-binding methyltransferase superfamily. RNA methyltransferase TrmH family.</text>
</comment>
<dbReference type="SUPFAM" id="SSF55315">
    <property type="entry name" value="L30e-like"/>
    <property type="match status" value="1"/>
</dbReference>
<dbReference type="RefSeq" id="WP_123163632.1">
    <property type="nucleotide sequence ID" value="NZ_RIAX01000001.1"/>
</dbReference>
<dbReference type="InterPro" id="IPR013123">
    <property type="entry name" value="SpoU_subst-bd"/>
</dbReference>
<evidence type="ECO:0000313" key="5">
    <source>
        <dbReference type="EMBL" id="RNF40882.1"/>
    </source>
</evidence>
<evidence type="ECO:0000256" key="2">
    <source>
        <dbReference type="ARBA" id="ARBA00022603"/>
    </source>
</evidence>
<dbReference type="Gene3D" id="3.40.1280.10">
    <property type="match status" value="1"/>
</dbReference>
<dbReference type="GO" id="GO:0006396">
    <property type="term" value="P:RNA processing"/>
    <property type="evidence" value="ECO:0007669"/>
    <property type="project" value="InterPro"/>
</dbReference>
<name>A0A3M8PB79_9BACL</name>
<dbReference type="GO" id="GO:0032259">
    <property type="term" value="P:methylation"/>
    <property type="evidence" value="ECO:0007669"/>
    <property type="project" value="UniProtKB-KW"/>
</dbReference>
<accession>A0A3M8PB79</accession>
<dbReference type="Gene3D" id="3.30.1330.30">
    <property type="match status" value="1"/>
</dbReference>
<evidence type="ECO:0000259" key="4">
    <source>
        <dbReference type="SMART" id="SM00967"/>
    </source>
</evidence>
<dbReference type="InterPro" id="IPR029028">
    <property type="entry name" value="Alpha/beta_knot_MTases"/>
</dbReference>
<gene>
    <name evidence="5" type="ORF">EEX84_00565</name>
</gene>
<proteinExistence type="inferred from homology"/>
<keyword evidence="3 5" id="KW-0808">Transferase</keyword>
<evidence type="ECO:0000256" key="1">
    <source>
        <dbReference type="ARBA" id="ARBA00007228"/>
    </source>
</evidence>
<sequence length="258" mass="28427">MKRIESTQNSLVKHWKKLVTTRKERDKFSEFLVEGFHLTEEALKEKALVKSLIVREGVDIPEEWDVAEVPHYSVTAQVAKEISETEHSQGIFAHCAQPEFTEEEQQRWSTLLLIDAVQDPGNIGTMIRTASASGVDAVILGKGCADPFNPKTVRSAQGSHFQIPVVKGDLRDWTDQLKSRNIPIFGTALTNATPVHETEAQENFALIVGNEGSGVDPQLLQKTDQNLVIPLYGSAESLNVAVATGILLYGLVPKSKVE</sequence>